<dbReference type="CDD" id="cd04586">
    <property type="entry name" value="CBS_pair_BON_assoc"/>
    <property type="match status" value="1"/>
</dbReference>
<dbReference type="Gene3D" id="3.10.580.10">
    <property type="entry name" value="CBS-domain"/>
    <property type="match status" value="1"/>
</dbReference>
<organism evidence="4 5">
    <name type="scientific">Ornithinibacillus halophilus</name>
    <dbReference type="NCBI Taxonomy" id="930117"/>
    <lineage>
        <taxon>Bacteria</taxon>
        <taxon>Bacillati</taxon>
        <taxon>Bacillota</taxon>
        <taxon>Bacilli</taxon>
        <taxon>Bacillales</taxon>
        <taxon>Bacillaceae</taxon>
        <taxon>Ornithinibacillus</taxon>
    </lineage>
</organism>
<dbReference type="EMBL" id="FQVW01000001">
    <property type="protein sequence ID" value="SHF54457.1"/>
    <property type="molecule type" value="Genomic_DNA"/>
</dbReference>
<evidence type="ECO:0000259" key="3">
    <source>
        <dbReference type="PROSITE" id="PS51371"/>
    </source>
</evidence>
<feature type="domain" description="CBS" evidence="3">
    <location>
        <begin position="95"/>
        <end position="153"/>
    </location>
</feature>
<dbReference type="InterPro" id="IPR046342">
    <property type="entry name" value="CBS_dom_sf"/>
</dbReference>
<dbReference type="InterPro" id="IPR000644">
    <property type="entry name" value="CBS_dom"/>
</dbReference>
<dbReference type="PROSITE" id="PS51371">
    <property type="entry name" value="CBS"/>
    <property type="match status" value="2"/>
</dbReference>
<dbReference type="InterPro" id="IPR051257">
    <property type="entry name" value="Diverse_CBS-Domain"/>
</dbReference>
<accession>A0A1M5CIM7</accession>
<name>A0A1M5CIM7_9BACI</name>
<dbReference type="Pfam" id="PF00571">
    <property type="entry name" value="CBS"/>
    <property type="match status" value="2"/>
</dbReference>
<dbReference type="SUPFAM" id="SSF54631">
    <property type="entry name" value="CBS-domain pair"/>
    <property type="match status" value="1"/>
</dbReference>
<evidence type="ECO:0000256" key="2">
    <source>
        <dbReference type="PROSITE-ProRule" id="PRU00703"/>
    </source>
</evidence>
<gene>
    <name evidence="4" type="ORF">SAMN05216225_1001260</name>
</gene>
<dbReference type="PANTHER" id="PTHR43080:SF2">
    <property type="entry name" value="CBS DOMAIN-CONTAINING PROTEIN"/>
    <property type="match status" value="1"/>
</dbReference>
<dbReference type="SMART" id="SM00116">
    <property type="entry name" value="CBS"/>
    <property type="match status" value="2"/>
</dbReference>
<protein>
    <submittedName>
        <fullName evidence="4">CBS domain-containing protein</fullName>
    </submittedName>
</protein>
<evidence type="ECO:0000256" key="1">
    <source>
        <dbReference type="ARBA" id="ARBA00023122"/>
    </source>
</evidence>
<feature type="domain" description="CBS" evidence="3">
    <location>
        <begin position="7"/>
        <end position="64"/>
    </location>
</feature>
<evidence type="ECO:0000313" key="4">
    <source>
        <dbReference type="EMBL" id="SHF54457.1"/>
    </source>
</evidence>
<dbReference type="AlphaFoldDB" id="A0A1M5CIM7"/>
<dbReference type="OrthoDB" id="9790355at2"/>
<proteinExistence type="predicted"/>
<dbReference type="STRING" id="930117.SAMN05216225_1001260"/>
<keyword evidence="5" id="KW-1185">Reference proteome</keyword>
<dbReference type="PANTHER" id="PTHR43080">
    <property type="entry name" value="CBS DOMAIN-CONTAINING PROTEIN CBSX3, MITOCHONDRIAL"/>
    <property type="match status" value="1"/>
</dbReference>
<dbReference type="RefSeq" id="WP_072887193.1">
    <property type="nucleotide sequence ID" value="NZ_FQVW01000001.1"/>
</dbReference>
<sequence length="155" mass="17591">MKIKDFMITDVISVTEKTTIRDLLQILVENKIGGVPVLDDDRKLVGVISDGDVIRYLQPKARTVYDMFSLVLVSEEEALTDKMERTLDETITCIMKKKNILSVHPEERLEDALSILSKYHFKKIPVIDNTNTVVGVISRGDLIRYISNRLLANNA</sequence>
<evidence type="ECO:0000313" key="5">
    <source>
        <dbReference type="Proteomes" id="UP000183988"/>
    </source>
</evidence>
<reference evidence="4 5" key="1">
    <citation type="submission" date="2016-11" db="EMBL/GenBank/DDBJ databases">
        <authorList>
            <person name="Jaros S."/>
            <person name="Januszkiewicz K."/>
            <person name="Wedrychowicz H."/>
        </authorList>
    </citation>
    <scope>NUCLEOTIDE SEQUENCE [LARGE SCALE GENOMIC DNA]</scope>
    <source>
        <strain evidence="4 5">IBRC-M 10683</strain>
    </source>
</reference>
<dbReference type="Proteomes" id="UP000183988">
    <property type="component" value="Unassembled WGS sequence"/>
</dbReference>
<keyword evidence="1 2" id="KW-0129">CBS domain</keyword>